<dbReference type="OrthoDB" id="6462103at2"/>
<accession>A0A1L6RE97</accession>
<dbReference type="KEGG" id="wjo:FOL01_1987"/>
<dbReference type="EMBL" id="CP014332">
    <property type="protein sequence ID" value="APS42846.1"/>
    <property type="molecule type" value="Genomic_DNA"/>
</dbReference>
<dbReference type="InterPro" id="IPR000835">
    <property type="entry name" value="HTH_MarR-typ"/>
</dbReference>
<keyword evidence="3" id="KW-0804">Transcription</keyword>
<evidence type="ECO:0000313" key="5">
    <source>
        <dbReference type="EMBL" id="APS42846.1"/>
    </source>
</evidence>
<keyword evidence="1" id="KW-0805">Transcription regulation</keyword>
<dbReference type="Proteomes" id="UP000185473">
    <property type="component" value="Chromosome"/>
</dbReference>
<sequence length="150" mass="17172">MVEVLRPIGAIARALDSIANYEFKDLALAKGQYLYLVRIVEQPGIAQTELINLLKIDRSTAARALRKLEMQGFITRVINSENEKNKRLFPTNKGKKFYTTIKRENDYSNKTALTNFSAKEAQLLATLLARVEDNISADWSYVKKGNRRKY</sequence>
<dbReference type="PRINTS" id="PR00598">
    <property type="entry name" value="HTHMARR"/>
</dbReference>
<dbReference type="SMART" id="SM00347">
    <property type="entry name" value="HTH_MARR"/>
    <property type="match status" value="1"/>
</dbReference>
<keyword evidence="6" id="KW-1185">Reference proteome</keyword>
<dbReference type="PROSITE" id="PS50995">
    <property type="entry name" value="HTH_MARR_2"/>
    <property type="match status" value="1"/>
</dbReference>
<organism evidence="5 6">
    <name type="scientific">Weissella jogaejeotgali</name>
    <dbReference type="NCBI Taxonomy" id="1631871"/>
    <lineage>
        <taxon>Bacteria</taxon>
        <taxon>Bacillati</taxon>
        <taxon>Bacillota</taxon>
        <taxon>Bacilli</taxon>
        <taxon>Lactobacillales</taxon>
        <taxon>Lactobacillaceae</taxon>
        <taxon>Weissella</taxon>
    </lineage>
</organism>
<dbReference type="InterPro" id="IPR036388">
    <property type="entry name" value="WH-like_DNA-bd_sf"/>
</dbReference>
<dbReference type="PANTHER" id="PTHR42756:SF2">
    <property type="entry name" value="MARR FAMILY REGULATORY PROTEIN"/>
    <property type="match status" value="1"/>
</dbReference>
<name>A0A1L6RE97_9LACO</name>
<dbReference type="SUPFAM" id="SSF46785">
    <property type="entry name" value="Winged helix' DNA-binding domain"/>
    <property type="match status" value="1"/>
</dbReference>
<feature type="domain" description="HTH marR-type" evidence="4">
    <location>
        <begin position="1"/>
        <end position="133"/>
    </location>
</feature>
<dbReference type="STRING" id="1631871.FOL01_1987"/>
<evidence type="ECO:0000256" key="1">
    <source>
        <dbReference type="ARBA" id="ARBA00023015"/>
    </source>
</evidence>
<dbReference type="GO" id="GO:0003700">
    <property type="term" value="F:DNA-binding transcription factor activity"/>
    <property type="evidence" value="ECO:0007669"/>
    <property type="project" value="InterPro"/>
</dbReference>
<evidence type="ECO:0000256" key="2">
    <source>
        <dbReference type="ARBA" id="ARBA00023125"/>
    </source>
</evidence>
<dbReference type="AlphaFoldDB" id="A0A1L6RE97"/>
<dbReference type="PANTHER" id="PTHR42756">
    <property type="entry name" value="TRANSCRIPTIONAL REGULATOR, MARR"/>
    <property type="match status" value="1"/>
</dbReference>
<evidence type="ECO:0000256" key="3">
    <source>
        <dbReference type="ARBA" id="ARBA00023163"/>
    </source>
</evidence>
<dbReference type="Gene3D" id="1.10.10.10">
    <property type="entry name" value="Winged helix-like DNA-binding domain superfamily/Winged helix DNA-binding domain"/>
    <property type="match status" value="1"/>
</dbReference>
<gene>
    <name evidence="5" type="ORF">FOL01_1987</name>
</gene>
<dbReference type="RefSeq" id="WP_075270562.1">
    <property type="nucleotide sequence ID" value="NZ_CP014332.1"/>
</dbReference>
<protein>
    <submittedName>
        <fullName evidence="5">Transcriptional regulator, MarR family</fullName>
    </submittedName>
</protein>
<evidence type="ECO:0000259" key="4">
    <source>
        <dbReference type="PROSITE" id="PS50995"/>
    </source>
</evidence>
<reference evidence="5 6" key="1">
    <citation type="submission" date="2016-02" db="EMBL/GenBank/DDBJ databases">
        <title>Complete Genome Sequence of Weissella jogaejeotgali FOL01.</title>
        <authorList>
            <person name="Lee J.-H."/>
            <person name="Ku H.-J."/>
        </authorList>
    </citation>
    <scope>NUCLEOTIDE SEQUENCE [LARGE SCALE GENOMIC DNA]</scope>
    <source>
        <strain evidence="5 6">FOL01</strain>
    </source>
</reference>
<dbReference type="GO" id="GO:0003677">
    <property type="term" value="F:DNA binding"/>
    <property type="evidence" value="ECO:0007669"/>
    <property type="project" value="UniProtKB-KW"/>
</dbReference>
<dbReference type="InterPro" id="IPR036390">
    <property type="entry name" value="WH_DNA-bd_sf"/>
</dbReference>
<keyword evidence="2" id="KW-0238">DNA-binding</keyword>
<proteinExistence type="predicted"/>
<evidence type="ECO:0000313" key="6">
    <source>
        <dbReference type="Proteomes" id="UP000185473"/>
    </source>
</evidence>
<dbReference type="Pfam" id="PF01047">
    <property type="entry name" value="MarR"/>
    <property type="match status" value="1"/>
</dbReference>